<proteinExistence type="predicted"/>
<protein>
    <submittedName>
        <fullName evidence="3">Alpha/Beta hydrolase protein</fullName>
    </submittedName>
</protein>
<comment type="caution">
    <text evidence="3">The sequence shown here is derived from an EMBL/GenBank/DDBJ whole genome shotgun (WGS) entry which is preliminary data.</text>
</comment>
<evidence type="ECO:0000313" key="4">
    <source>
        <dbReference type="Proteomes" id="UP001480595"/>
    </source>
</evidence>
<name>A0ABR1TNJ9_9PEZI</name>
<keyword evidence="4" id="KW-1185">Reference proteome</keyword>
<accession>A0ABR1TNJ9</accession>
<feature type="domain" description="Alpha/beta hydrolase fold-3" evidence="2">
    <location>
        <begin position="39"/>
        <end position="240"/>
    </location>
</feature>
<dbReference type="Proteomes" id="UP001480595">
    <property type="component" value="Unassembled WGS sequence"/>
</dbReference>
<dbReference type="PANTHER" id="PTHR48081">
    <property type="entry name" value="AB HYDROLASE SUPERFAMILY PROTEIN C4A8.06C"/>
    <property type="match status" value="1"/>
</dbReference>
<reference evidence="3 4" key="1">
    <citation type="submission" date="2023-01" db="EMBL/GenBank/DDBJ databases">
        <title>Analysis of 21 Apiospora genomes using comparative genomics revels a genus with tremendous synthesis potential of carbohydrate active enzymes and secondary metabolites.</title>
        <authorList>
            <person name="Sorensen T."/>
        </authorList>
    </citation>
    <scope>NUCLEOTIDE SEQUENCE [LARGE SCALE GENOMIC DNA]</scope>
    <source>
        <strain evidence="3 4">CBS 135458</strain>
    </source>
</reference>
<dbReference type="InterPro" id="IPR013094">
    <property type="entry name" value="AB_hydrolase_3"/>
</dbReference>
<dbReference type="GeneID" id="92094442"/>
<evidence type="ECO:0000259" key="2">
    <source>
        <dbReference type="Pfam" id="PF07859"/>
    </source>
</evidence>
<evidence type="ECO:0000313" key="3">
    <source>
        <dbReference type="EMBL" id="KAK8048240.1"/>
    </source>
</evidence>
<dbReference type="PANTHER" id="PTHR48081:SF8">
    <property type="entry name" value="ALPHA_BETA HYDROLASE FOLD-3 DOMAIN-CONTAINING PROTEIN-RELATED"/>
    <property type="match status" value="1"/>
</dbReference>
<sequence>MSTTVSTATSIDGTTFDITRFVPLSVQQSKEKTVPHRAVIYTFGGGLVAGSVAISHNMIANFAEQTATQVFAPDHRLAPENPSPAALDDVYTTITWLQAHAGDAGGTLVAAAALKAKDEGLSPPIAAQVLRCPMLDDRTQMEPENPRFPYLTWFPGRNTIVWKAYLKGFTNGMEVEGISATVPDTAAPARADDLHGLPPTHLGVGGLDLFRDESTSFAARLSSHGVEVQSHVYPGVPHGFDGSPAFALRLELWSNEANIRALVENDAELSAFPVAEGSKIILVNMESVNFSGTEAAVKELTDAGIDHADLVIANACVTPAIHPPAMADLDDATKAFTVNALGPWSLFKALLPLLQKSQNAKWMGITTTLVSLGSMETGGLDVTY</sequence>
<dbReference type="SUPFAM" id="SSF51735">
    <property type="entry name" value="NAD(P)-binding Rossmann-fold domains"/>
    <property type="match status" value="1"/>
</dbReference>
<dbReference type="EMBL" id="JAQQWL010000011">
    <property type="protein sequence ID" value="KAK8048240.1"/>
    <property type="molecule type" value="Genomic_DNA"/>
</dbReference>
<gene>
    <name evidence="3" type="ORF">PG994_009970</name>
</gene>
<keyword evidence="1 3" id="KW-0378">Hydrolase</keyword>
<evidence type="ECO:0000256" key="1">
    <source>
        <dbReference type="ARBA" id="ARBA00022801"/>
    </source>
</evidence>
<dbReference type="GO" id="GO:0016787">
    <property type="term" value="F:hydrolase activity"/>
    <property type="evidence" value="ECO:0007669"/>
    <property type="project" value="UniProtKB-KW"/>
</dbReference>
<dbReference type="Gene3D" id="3.40.50.720">
    <property type="entry name" value="NAD(P)-binding Rossmann-like Domain"/>
    <property type="match status" value="1"/>
</dbReference>
<dbReference type="Gene3D" id="3.40.50.1820">
    <property type="entry name" value="alpha/beta hydrolase"/>
    <property type="match status" value="1"/>
</dbReference>
<dbReference type="InterPro" id="IPR050300">
    <property type="entry name" value="GDXG_lipolytic_enzyme"/>
</dbReference>
<dbReference type="Pfam" id="PF07859">
    <property type="entry name" value="Abhydrolase_3"/>
    <property type="match status" value="1"/>
</dbReference>
<dbReference type="SUPFAM" id="SSF53474">
    <property type="entry name" value="alpha/beta-Hydrolases"/>
    <property type="match status" value="1"/>
</dbReference>
<dbReference type="RefSeq" id="XP_066710489.1">
    <property type="nucleotide sequence ID" value="XM_066861379.1"/>
</dbReference>
<dbReference type="InterPro" id="IPR036291">
    <property type="entry name" value="NAD(P)-bd_dom_sf"/>
</dbReference>
<organism evidence="3 4">
    <name type="scientific">Apiospora phragmitis</name>
    <dbReference type="NCBI Taxonomy" id="2905665"/>
    <lineage>
        <taxon>Eukaryota</taxon>
        <taxon>Fungi</taxon>
        <taxon>Dikarya</taxon>
        <taxon>Ascomycota</taxon>
        <taxon>Pezizomycotina</taxon>
        <taxon>Sordariomycetes</taxon>
        <taxon>Xylariomycetidae</taxon>
        <taxon>Amphisphaeriales</taxon>
        <taxon>Apiosporaceae</taxon>
        <taxon>Apiospora</taxon>
    </lineage>
</organism>
<dbReference type="InterPro" id="IPR029058">
    <property type="entry name" value="AB_hydrolase_fold"/>
</dbReference>